<evidence type="ECO:0000313" key="1">
    <source>
        <dbReference type="EMBL" id="QJA69063.1"/>
    </source>
</evidence>
<dbReference type="EMBL" id="MT141674">
    <property type="protein sequence ID" value="QJA69063.1"/>
    <property type="molecule type" value="Genomic_DNA"/>
</dbReference>
<reference evidence="1" key="1">
    <citation type="submission" date="2020-03" db="EMBL/GenBank/DDBJ databases">
        <title>The deep terrestrial virosphere.</title>
        <authorList>
            <person name="Holmfeldt K."/>
            <person name="Nilsson E."/>
            <person name="Simone D."/>
            <person name="Lopez-Fernandez M."/>
            <person name="Wu X."/>
            <person name="de Brujin I."/>
            <person name="Lundin D."/>
            <person name="Andersson A."/>
            <person name="Bertilsson S."/>
            <person name="Dopson M."/>
        </authorList>
    </citation>
    <scope>NUCLEOTIDE SEQUENCE</scope>
    <source>
        <strain evidence="1">MM415A05120</strain>
    </source>
</reference>
<organism evidence="1">
    <name type="scientific">viral metagenome</name>
    <dbReference type="NCBI Taxonomy" id="1070528"/>
    <lineage>
        <taxon>unclassified sequences</taxon>
        <taxon>metagenomes</taxon>
        <taxon>organismal metagenomes</taxon>
    </lineage>
</organism>
<proteinExistence type="predicted"/>
<name>A0A6M3JGL8_9ZZZZ</name>
<accession>A0A6M3JGL8</accession>
<sequence length="90" mass="10167">MSEPQAALADLIRERPAGRQRFGLSWDEADELLAKIARQREALEGLDVERLARAISAAHYEYPFLEAGDRELAETIAREYAALAQPENER</sequence>
<protein>
    <submittedName>
        <fullName evidence="1">Uncharacterized protein</fullName>
    </submittedName>
</protein>
<gene>
    <name evidence="1" type="ORF">MM415A05120_0004</name>
</gene>
<dbReference type="AlphaFoldDB" id="A0A6M3JGL8"/>